<accession>A0ABR2YC73</accession>
<proteinExistence type="predicted"/>
<evidence type="ECO:0000313" key="3">
    <source>
        <dbReference type="Proteomes" id="UP001491310"/>
    </source>
</evidence>
<dbReference type="Proteomes" id="UP001491310">
    <property type="component" value="Unassembled WGS sequence"/>
</dbReference>
<keyword evidence="3" id="KW-1185">Reference proteome</keyword>
<dbReference type="PROSITE" id="PS50011">
    <property type="entry name" value="PROTEIN_KINASE_DOM"/>
    <property type="match status" value="1"/>
</dbReference>
<evidence type="ECO:0000259" key="1">
    <source>
        <dbReference type="PROSITE" id="PS50011"/>
    </source>
</evidence>
<gene>
    <name evidence="2" type="ORF">WJX75_004074</name>
</gene>
<dbReference type="InterPro" id="IPR008271">
    <property type="entry name" value="Ser/Thr_kinase_AS"/>
</dbReference>
<protein>
    <recommendedName>
        <fullName evidence="1">Protein kinase domain-containing protein</fullName>
    </recommendedName>
</protein>
<dbReference type="PROSITE" id="PS00108">
    <property type="entry name" value="PROTEIN_KINASE_ST"/>
    <property type="match status" value="1"/>
</dbReference>
<sequence>MGSSSQVVLLPSYPLPPCKEVVDTLGGGTLLDGDDLVLHSRILEAGKHYTFFKEVTAAPSLLDFEARFLQLLRKTYITQPSEEVLEAITSRLPAHMIACSTPERAAKLYAEAKLLPGASTAAHLFTQHKLRVNGPLYLRPEEGPSCPLKANDENGMVRALEHIHSKGLVHIDVKGDNMFVDMDGHLWLGDLGSAVAVDPAESPCALIESSSVFVKP</sequence>
<comment type="caution">
    <text evidence="2">The sequence shown here is derived from an EMBL/GenBank/DDBJ whole genome shotgun (WGS) entry which is preliminary data.</text>
</comment>
<evidence type="ECO:0000313" key="2">
    <source>
        <dbReference type="EMBL" id="KAK9902091.1"/>
    </source>
</evidence>
<name>A0ABR2YC73_9CHLO</name>
<dbReference type="Gene3D" id="1.10.510.10">
    <property type="entry name" value="Transferase(Phosphotransferase) domain 1"/>
    <property type="match status" value="1"/>
</dbReference>
<organism evidence="2 3">
    <name type="scientific">Coccomyxa subellipsoidea</name>
    <dbReference type="NCBI Taxonomy" id="248742"/>
    <lineage>
        <taxon>Eukaryota</taxon>
        <taxon>Viridiplantae</taxon>
        <taxon>Chlorophyta</taxon>
        <taxon>core chlorophytes</taxon>
        <taxon>Trebouxiophyceae</taxon>
        <taxon>Trebouxiophyceae incertae sedis</taxon>
        <taxon>Coccomyxaceae</taxon>
        <taxon>Coccomyxa</taxon>
    </lineage>
</organism>
<dbReference type="Pfam" id="PF00069">
    <property type="entry name" value="Pkinase"/>
    <property type="match status" value="1"/>
</dbReference>
<feature type="domain" description="Protein kinase" evidence="1">
    <location>
        <begin position="1"/>
        <end position="216"/>
    </location>
</feature>
<reference evidence="2 3" key="1">
    <citation type="journal article" date="2024" name="Nat. Commun.">
        <title>Phylogenomics reveals the evolutionary origins of lichenization in chlorophyte algae.</title>
        <authorList>
            <person name="Puginier C."/>
            <person name="Libourel C."/>
            <person name="Otte J."/>
            <person name="Skaloud P."/>
            <person name="Haon M."/>
            <person name="Grisel S."/>
            <person name="Petersen M."/>
            <person name="Berrin J.G."/>
            <person name="Delaux P.M."/>
            <person name="Dal Grande F."/>
            <person name="Keller J."/>
        </authorList>
    </citation>
    <scope>NUCLEOTIDE SEQUENCE [LARGE SCALE GENOMIC DNA]</scope>
    <source>
        <strain evidence="2 3">SAG 216-7</strain>
    </source>
</reference>
<dbReference type="InterPro" id="IPR011009">
    <property type="entry name" value="Kinase-like_dom_sf"/>
</dbReference>
<dbReference type="EMBL" id="JALJOT010000016">
    <property type="protein sequence ID" value="KAK9902091.1"/>
    <property type="molecule type" value="Genomic_DNA"/>
</dbReference>
<dbReference type="SUPFAM" id="SSF56112">
    <property type="entry name" value="Protein kinase-like (PK-like)"/>
    <property type="match status" value="1"/>
</dbReference>
<dbReference type="InterPro" id="IPR000719">
    <property type="entry name" value="Prot_kinase_dom"/>
</dbReference>